<evidence type="ECO:0000256" key="10">
    <source>
        <dbReference type="PIRNR" id="PIRNR002450"/>
    </source>
</evidence>
<dbReference type="PANTHER" id="PTHR31064:SF30">
    <property type="entry name" value="HIGH-AFFINITY POTASSIUM TRANSPORT PROTEIN-RELATED"/>
    <property type="match status" value="1"/>
</dbReference>
<dbReference type="AlphaFoldDB" id="A0A9P5JZD1"/>
<dbReference type="GO" id="GO:0140107">
    <property type="term" value="F:high-affinity potassium ion transmembrane transporter activity"/>
    <property type="evidence" value="ECO:0007669"/>
    <property type="project" value="TreeGrafter"/>
</dbReference>
<dbReference type="OrthoDB" id="9999863at2759"/>
<evidence type="ECO:0000256" key="7">
    <source>
        <dbReference type="ARBA" id="ARBA00022989"/>
    </source>
</evidence>
<evidence type="ECO:0000256" key="3">
    <source>
        <dbReference type="ARBA" id="ARBA00022448"/>
    </source>
</evidence>
<name>A0A9P5JZD1_9AGAM</name>
<dbReference type="InterPro" id="IPR003445">
    <property type="entry name" value="Cat_transpt"/>
</dbReference>
<feature type="transmembrane region" description="Helical" evidence="10">
    <location>
        <begin position="465"/>
        <end position="489"/>
    </location>
</feature>
<keyword evidence="3 10" id="KW-0813">Transport</keyword>
<evidence type="ECO:0000256" key="8">
    <source>
        <dbReference type="ARBA" id="ARBA00023065"/>
    </source>
</evidence>
<evidence type="ECO:0000313" key="12">
    <source>
        <dbReference type="Proteomes" id="UP000759537"/>
    </source>
</evidence>
<keyword evidence="9 10" id="KW-0472">Membrane</keyword>
<feature type="transmembrane region" description="Helical" evidence="10">
    <location>
        <begin position="403"/>
        <end position="423"/>
    </location>
</feature>
<feature type="transmembrane region" description="Helical" evidence="10">
    <location>
        <begin position="624"/>
        <end position="647"/>
    </location>
</feature>
<dbReference type="Proteomes" id="UP000759537">
    <property type="component" value="Unassembled WGS sequence"/>
</dbReference>
<evidence type="ECO:0000256" key="5">
    <source>
        <dbReference type="ARBA" id="ARBA00022692"/>
    </source>
</evidence>
<feature type="transmembrane region" description="Helical" evidence="10">
    <location>
        <begin position="530"/>
        <end position="547"/>
    </location>
</feature>
<keyword evidence="7 10" id="KW-1133">Transmembrane helix</keyword>
<dbReference type="PANTHER" id="PTHR31064">
    <property type="entry name" value="POTASSIUM TRANSPORT PROTEIN DDB_G0292412-RELATED"/>
    <property type="match status" value="1"/>
</dbReference>
<dbReference type="InterPro" id="IPR015958">
    <property type="entry name" value="Trk1_fungi"/>
</dbReference>
<feature type="transmembrane region" description="Helical" evidence="10">
    <location>
        <begin position="76"/>
        <end position="97"/>
    </location>
</feature>
<keyword evidence="6 10" id="KW-0630">Potassium</keyword>
<evidence type="ECO:0000256" key="2">
    <source>
        <dbReference type="ARBA" id="ARBA00009137"/>
    </source>
</evidence>
<evidence type="ECO:0000256" key="9">
    <source>
        <dbReference type="ARBA" id="ARBA00023136"/>
    </source>
</evidence>
<gene>
    <name evidence="11" type="ORF">DFH94DRAFT_769980</name>
</gene>
<keyword evidence="5 10" id="KW-0812">Transmembrane</keyword>
<feature type="transmembrane region" description="Helical" evidence="10">
    <location>
        <begin position="327"/>
        <end position="351"/>
    </location>
</feature>
<dbReference type="EMBL" id="WHVB01000024">
    <property type="protein sequence ID" value="KAF8470906.1"/>
    <property type="molecule type" value="Genomic_DNA"/>
</dbReference>
<sequence length="739" mass="83735">MTELKWSSLFKSHLNFFRIHLALFTLTPIIAAGILSASNGTFHVKYIDALFVCVSGVTGTGLVTVDLSALTPWQQVIIVFVSIVGSPVFVSLVTVYARKRYFTRNLDWAVRSEFERTKTRDYMQSRTLSIQQSAGRVADARRVYDISSSPLVIRRVNTNPRPISSTDFGGMLLQRASSSHASPVMHLDERNDRHDILHESSMASAVSVHQTWTDQNLRPRLTRHETVQTINPQHRDDLLGGFGNPWDWSMNCLTYWFPSFKRNLQRTLTTPLSPVLFVPDQGEVPPGARPVSYLRFHARVGHNSRFIGLSDDDYEELGGVEYHALTVLLWIVSGYYIITLLIPFAVLSPYMSMSRWKDDFLPPNQHRVIKPIWYTAFQVVGAWANTGFSLVDQNLVPFQTAYPLLIFMVWLALAGNSGFPVFLRFCIWVNYKLAPKGCKWKETLHFLLDHPRRCFIYLFPSRQTWFLLTILILLNFTDWFFFLVLNIGIPAFDAVPVGQRFLLGLVQAVSVRFAGFQAIAISALAPALQVLYFVMMYVAAYPIAMSVRSTNVYEERSLGIFEDENDDIENEADYPATDSRVAIWGRYLSRHTRRQLSFDMWWLALALFLICIAERGQLRNPENASWFTIFAVFFEIVSAYGTVGLSLGVPSENYSLSGAMGTFSKLVICIVMLRGRHRGLPVALDRAIVFPTEFVHKASEKAKAMKAKRRAEVATDRGAVPTIFGQGEKLPPVSEDATL</sequence>
<comment type="subcellular location">
    <subcellularLocation>
        <location evidence="1">Membrane</location>
        <topology evidence="1">Multi-pass membrane protein</topology>
    </subcellularLocation>
</comment>
<organism evidence="11 12">
    <name type="scientific">Russula ochroleuca</name>
    <dbReference type="NCBI Taxonomy" id="152965"/>
    <lineage>
        <taxon>Eukaryota</taxon>
        <taxon>Fungi</taxon>
        <taxon>Dikarya</taxon>
        <taxon>Basidiomycota</taxon>
        <taxon>Agaricomycotina</taxon>
        <taxon>Agaricomycetes</taxon>
        <taxon>Russulales</taxon>
        <taxon>Russulaceae</taxon>
        <taxon>Russula</taxon>
    </lineage>
</organism>
<evidence type="ECO:0000256" key="1">
    <source>
        <dbReference type="ARBA" id="ARBA00004141"/>
    </source>
</evidence>
<evidence type="ECO:0000256" key="4">
    <source>
        <dbReference type="ARBA" id="ARBA00022538"/>
    </source>
</evidence>
<accession>A0A9P5JZD1</accession>
<proteinExistence type="inferred from homology"/>
<feature type="transmembrane region" description="Helical" evidence="10">
    <location>
        <begin position="49"/>
        <end position="70"/>
    </location>
</feature>
<feature type="transmembrane region" description="Helical" evidence="10">
    <location>
        <begin position="600"/>
        <end position="618"/>
    </location>
</feature>
<evidence type="ECO:0000256" key="6">
    <source>
        <dbReference type="ARBA" id="ARBA00022958"/>
    </source>
</evidence>
<dbReference type="GO" id="GO:0030007">
    <property type="term" value="P:intracellular potassium ion homeostasis"/>
    <property type="evidence" value="ECO:0007669"/>
    <property type="project" value="UniProtKB-UniRule"/>
</dbReference>
<evidence type="ECO:0000313" key="11">
    <source>
        <dbReference type="EMBL" id="KAF8470906.1"/>
    </source>
</evidence>
<dbReference type="GO" id="GO:0005886">
    <property type="term" value="C:plasma membrane"/>
    <property type="evidence" value="ECO:0007669"/>
    <property type="project" value="InterPro"/>
</dbReference>
<protein>
    <recommendedName>
        <fullName evidence="10">Potassium transport protein</fullName>
    </recommendedName>
</protein>
<dbReference type="GO" id="GO:1990573">
    <property type="term" value="P:potassium ion import across plasma membrane"/>
    <property type="evidence" value="ECO:0007669"/>
    <property type="project" value="TreeGrafter"/>
</dbReference>
<keyword evidence="12" id="KW-1185">Reference proteome</keyword>
<keyword evidence="4 10" id="KW-0633">Potassium transport</keyword>
<feature type="transmembrane region" description="Helical" evidence="10">
    <location>
        <begin position="16"/>
        <end position="37"/>
    </location>
</feature>
<dbReference type="PIRSF" id="PIRSF002450">
    <property type="entry name" value="K+_transpter_TRK"/>
    <property type="match status" value="1"/>
</dbReference>
<reference evidence="11" key="2">
    <citation type="journal article" date="2020" name="Nat. Commun.">
        <title>Large-scale genome sequencing of mycorrhizal fungi provides insights into the early evolution of symbiotic traits.</title>
        <authorList>
            <person name="Miyauchi S."/>
            <person name="Kiss E."/>
            <person name="Kuo A."/>
            <person name="Drula E."/>
            <person name="Kohler A."/>
            <person name="Sanchez-Garcia M."/>
            <person name="Morin E."/>
            <person name="Andreopoulos B."/>
            <person name="Barry K.W."/>
            <person name="Bonito G."/>
            <person name="Buee M."/>
            <person name="Carver A."/>
            <person name="Chen C."/>
            <person name="Cichocki N."/>
            <person name="Clum A."/>
            <person name="Culley D."/>
            <person name="Crous P.W."/>
            <person name="Fauchery L."/>
            <person name="Girlanda M."/>
            <person name="Hayes R.D."/>
            <person name="Keri Z."/>
            <person name="LaButti K."/>
            <person name="Lipzen A."/>
            <person name="Lombard V."/>
            <person name="Magnuson J."/>
            <person name="Maillard F."/>
            <person name="Murat C."/>
            <person name="Nolan M."/>
            <person name="Ohm R.A."/>
            <person name="Pangilinan J."/>
            <person name="Pereira M.F."/>
            <person name="Perotto S."/>
            <person name="Peter M."/>
            <person name="Pfister S."/>
            <person name="Riley R."/>
            <person name="Sitrit Y."/>
            <person name="Stielow J.B."/>
            <person name="Szollosi G."/>
            <person name="Zifcakova L."/>
            <person name="Stursova M."/>
            <person name="Spatafora J.W."/>
            <person name="Tedersoo L."/>
            <person name="Vaario L.M."/>
            <person name="Yamada A."/>
            <person name="Yan M."/>
            <person name="Wang P."/>
            <person name="Xu J."/>
            <person name="Bruns T."/>
            <person name="Baldrian P."/>
            <person name="Vilgalys R."/>
            <person name="Dunand C."/>
            <person name="Henrissat B."/>
            <person name="Grigoriev I.V."/>
            <person name="Hibbett D."/>
            <person name="Nagy L.G."/>
            <person name="Martin F.M."/>
        </authorList>
    </citation>
    <scope>NUCLEOTIDE SEQUENCE</scope>
    <source>
        <strain evidence="11">Prilba</strain>
    </source>
</reference>
<dbReference type="InterPro" id="IPR051143">
    <property type="entry name" value="TrkH_K-transport"/>
</dbReference>
<reference evidence="11" key="1">
    <citation type="submission" date="2019-10" db="EMBL/GenBank/DDBJ databases">
        <authorList>
            <consortium name="DOE Joint Genome Institute"/>
            <person name="Kuo A."/>
            <person name="Miyauchi S."/>
            <person name="Kiss E."/>
            <person name="Drula E."/>
            <person name="Kohler A."/>
            <person name="Sanchez-Garcia M."/>
            <person name="Andreopoulos B."/>
            <person name="Barry K.W."/>
            <person name="Bonito G."/>
            <person name="Buee M."/>
            <person name="Carver A."/>
            <person name="Chen C."/>
            <person name="Cichocki N."/>
            <person name="Clum A."/>
            <person name="Culley D."/>
            <person name="Crous P.W."/>
            <person name="Fauchery L."/>
            <person name="Girlanda M."/>
            <person name="Hayes R."/>
            <person name="Keri Z."/>
            <person name="LaButti K."/>
            <person name="Lipzen A."/>
            <person name="Lombard V."/>
            <person name="Magnuson J."/>
            <person name="Maillard F."/>
            <person name="Morin E."/>
            <person name="Murat C."/>
            <person name="Nolan M."/>
            <person name="Ohm R."/>
            <person name="Pangilinan J."/>
            <person name="Pereira M."/>
            <person name="Perotto S."/>
            <person name="Peter M."/>
            <person name="Riley R."/>
            <person name="Sitrit Y."/>
            <person name="Stielow B."/>
            <person name="Szollosi G."/>
            <person name="Zifcakova L."/>
            <person name="Stursova M."/>
            <person name="Spatafora J.W."/>
            <person name="Tedersoo L."/>
            <person name="Vaario L.-M."/>
            <person name="Yamada A."/>
            <person name="Yan M."/>
            <person name="Wang P."/>
            <person name="Xu J."/>
            <person name="Bruns T."/>
            <person name="Baldrian P."/>
            <person name="Vilgalys R."/>
            <person name="Henrissat B."/>
            <person name="Grigoriev I.V."/>
            <person name="Hibbett D."/>
            <person name="Nagy L.G."/>
            <person name="Martin F.M."/>
        </authorList>
    </citation>
    <scope>NUCLEOTIDE SEQUENCE</scope>
    <source>
        <strain evidence="11">Prilba</strain>
    </source>
</reference>
<comment type="similarity">
    <text evidence="2 10">Belongs to the TrkH potassium transport family.</text>
</comment>
<dbReference type="InterPro" id="IPR004773">
    <property type="entry name" value="K/Na_transp_Trk1/HKT1"/>
</dbReference>
<keyword evidence="8 10" id="KW-0406">Ion transport</keyword>
<dbReference type="NCBIfam" id="TIGR00934">
    <property type="entry name" value="2a38euk"/>
    <property type="match status" value="1"/>
</dbReference>
<dbReference type="Pfam" id="PF02386">
    <property type="entry name" value="TrkH"/>
    <property type="match status" value="1"/>
</dbReference>
<comment type="caution">
    <text evidence="11">The sequence shown here is derived from an EMBL/GenBank/DDBJ whole genome shotgun (WGS) entry which is preliminary data.</text>
</comment>